<dbReference type="PANTHER" id="PTHR22550">
    <property type="entry name" value="SPORE GERMINATION PROTEIN"/>
    <property type="match status" value="1"/>
</dbReference>
<dbReference type="PANTHER" id="PTHR22550:SF5">
    <property type="entry name" value="LEUCINE ZIPPER PROTEIN 4"/>
    <property type="match status" value="1"/>
</dbReference>
<evidence type="ECO:0000313" key="6">
    <source>
        <dbReference type="Proteomes" id="UP001172743"/>
    </source>
</evidence>
<evidence type="ECO:0000256" key="2">
    <source>
        <dbReference type="ARBA" id="ARBA00023136"/>
    </source>
</evidence>
<protein>
    <submittedName>
        <fullName evidence="5">Spore germination protein</fullName>
    </submittedName>
</protein>
<organism evidence="5 6">
    <name type="scientific">Ureibacillus aquaedulcis</name>
    <dbReference type="NCBI Taxonomy" id="3058421"/>
    <lineage>
        <taxon>Bacteria</taxon>
        <taxon>Bacillati</taxon>
        <taxon>Bacillota</taxon>
        <taxon>Bacilli</taxon>
        <taxon>Bacillales</taxon>
        <taxon>Caryophanaceae</taxon>
        <taxon>Ureibacillus</taxon>
    </lineage>
</organism>
<comment type="caution">
    <text evidence="5">The sequence shown here is derived from an EMBL/GenBank/DDBJ whole genome shotgun (WGS) entry which is preliminary data.</text>
</comment>
<feature type="transmembrane region" description="Helical" evidence="4">
    <location>
        <begin position="290"/>
        <end position="312"/>
    </location>
</feature>
<feature type="compositionally biased region" description="Polar residues" evidence="3">
    <location>
        <begin position="527"/>
        <end position="536"/>
    </location>
</feature>
<proteinExistence type="inferred from homology"/>
<dbReference type="InterPro" id="IPR050768">
    <property type="entry name" value="UPF0353/GerABKA_families"/>
</dbReference>
<feature type="transmembrane region" description="Helical" evidence="4">
    <location>
        <begin position="460"/>
        <end position="484"/>
    </location>
</feature>
<feature type="transmembrane region" description="Helical" evidence="4">
    <location>
        <begin position="333"/>
        <end position="353"/>
    </location>
</feature>
<feature type="compositionally biased region" description="Polar residues" evidence="3">
    <location>
        <begin position="36"/>
        <end position="58"/>
    </location>
</feature>
<reference evidence="5" key="1">
    <citation type="submission" date="2023-07" db="EMBL/GenBank/DDBJ databases">
        <title>Ureibacillus sp. isolated from freshwater well.</title>
        <authorList>
            <person name="Kirdat K."/>
            <person name="Bhatt A."/>
            <person name="Teware R."/>
            <person name="Bhavsar Y."/>
            <person name="Yadav A."/>
        </authorList>
    </citation>
    <scope>NUCLEOTIDE SEQUENCE</scope>
    <source>
        <strain evidence="5">BA0131</strain>
    </source>
</reference>
<feature type="region of interest" description="Disordered" evidence="3">
    <location>
        <begin position="527"/>
        <end position="546"/>
    </location>
</feature>
<sequence>MEGVLIFFKKRKSISSSINQSTENTDRKKSDDLNVNDLTKNENISKQLPSSSTTNKDLNGDIASSTKVFIDLLTEKLHSPADLVIRYVTDKITIVFIEGLIKEELLDKQILPYLHNAFEPTPVDIHKSLALPKVNVTNQLNKCIEDMLTGAVVIHIEDYSQIVLAIIPTVESRSLTTPENESQVIGSQIGFNENMSTNISIIRRYITNPNLCNERVNLGKQTSTSVSLLYLAGITTEQNVNTVRQRIQDLDIEDLLDSAMLAEMIDDSSLSIFPQMLLTERPDRFCDGLLGGKVGIIVDGSSMGILCPLTFIEFFHSKEDKNLRWQVATFVRLLRFAAIIVSIFFTPLYVASLTFHYEVIPQPLLVPLSESRAIVPFPPILEALFLELIIELLREAGSRLPTKVGQTIGIVGGIVLGTAAVQAGITSNILIIIIALCALSSFTTPNYLMGNVIRIIRFPIIVLAGFWGFYGIMLAFCFLLIHLLRQSSLGAPYMAPFYPPRFKDWGDSIIRLPIPFVMRKSPNARVSNPNAETISKTLEGKEKTTE</sequence>
<dbReference type="RefSeq" id="WP_301139928.1">
    <property type="nucleotide sequence ID" value="NZ_JAUHTQ010000028.1"/>
</dbReference>
<feature type="region of interest" description="Disordered" evidence="3">
    <location>
        <begin position="18"/>
        <end position="58"/>
    </location>
</feature>
<keyword evidence="6" id="KW-1185">Reference proteome</keyword>
<accession>A0ABT8GW31</accession>
<evidence type="ECO:0000256" key="3">
    <source>
        <dbReference type="SAM" id="MobiDB-lite"/>
    </source>
</evidence>
<dbReference type="EMBL" id="JAUHTQ010000028">
    <property type="protein sequence ID" value="MDN4495618.1"/>
    <property type="molecule type" value="Genomic_DNA"/>
</dbReference>
<comment type="similarity">
    <text evidence="1">Belongs to the GerABKA family.</text>
</comment>
<dbReference type="PIRSF" id="PIRSF005690">
    <property type="entry name" value="GerBA"/>
    <property type="match status" value="1"/>
</dbReference>
<feature type="transmembrane region" description="Helical" evidence="4">
    <location>
        <begin position="429"/>
        <end position="448"/>
    </location>
</feature>
<name>A0ABT8GW31_9BACL</name>
<dbReference type="Proteomes" id="UP001172743">
    <property type="component" value="Unassembled WGS sequence"/>
</dbReference>
<keyword evidence="4" id="KW-1133">Transmembrane helix</keyword>
<keyword evidence="2 4" id="KW-0472">Membrane</keyword>
<dbReference type="Pfam" id="PF03323">
    <property type="entry name" value="GerA"/>
    <property type="match status" value="1"/>
</dbReference>
<evidence type="ECO:0000313" key="5">
    <source>
        <dbReference type="EMBL" id="MDN4495618.1"/>
    </source>
</evidence>
<keyword evidence="4" id="KW-0812">Transmembrane</keyword>
<evidence type="ECO:0000256" key="1">
    <source>
        <dbReference type="ARBA" id="ARBA00005278"/>
    </source>
</evidence>
<dbReference type="InterPro" id="IPR004995">
    <property type="entry name" value="Spore_Ger"/>
</dbReference>
<gene>
    <name evidence="5" type="ORF">QYB95_18930</name>
</gene>
<evidence type="ECO:0000256" key="4">
    <source>
        <dbReference type="SAM" id="Phobius"/>
    </source>
</evidence>